<gene>
    <name evidence="2" type="ORF">PACLA_8A058922</name>
</gene>
<protein>
    <recommendedName>
        <fullName evidence="1">DUF8206 domain-containing protein</fullName>
    </recommendedName>
</protein>
<dbReference type="Gene3D" id="3.40.50.300">
    <property type="entry name" value="P-loop containing nucleotide triphosphate hydrolases"/>
    <property type="match status" value="1"/>
</dbReference>
<dbReference type="InterPro" id="IPR027417">
    <property type="entry name" value="P-loop_NTPase"/>
</dbReference>
<dbReference type="AlphaFoldDB" id="A0A7D9DEV9"/>
<dbReference type="Proteomes" id="UP001152795">
    <property type="component" value="Unassembled WGS sequence"/>
</dbReference>
<feature type="domain" description="DUF8206" evidence="1">
    <location>
        <begin position="288"/>
        <end position="367"/>
    </location>
</feature>
<evidence type="ECO:0000313" key="3">
    <source>
        <dbReference type="Proteomes" id="UP001152795"/>
    </source>
</evidence>
<dbReference type="InterPro" id="IPR058519">
    <property type="entry name" value="DUF8206"/>
</dbReference>
<comment type="caution">
    <text evidence="2">The sequence shown here is derived from an EMBL/GenBank/DDBJ whole genome shotgun (WGS) entry which is preliminary data.</text>
</comment>
<dbReference type="PANTHER" id="PTHR32046">
    <property type="entry name" value="G DOMAIN-CONTAINING PROTEIN"/>
    <property type="match status" value="1"/>
</dbReference>
<dbReference type="Pfam" id="PF26633">
    <property type="entry name" value="DUF8206"/>
    <property type="match status" value="1"/>
</dbReference>
<evidence type="ECO:0000313" key="2">
    <source>
        <dbReference type="EMBL" id="CAB3984056.1"/>
    </source>
</evidence>
<dbReference type="PANTHER" id="PTHR32046:SF11">
    <property type="entry name" value="IMMUNE-ASSOCIATED NUCLEOTIDE-BINDING PROTEIN 10-LIKE"/>
    <property type="match status" value="1"/>
</dbReference>
<dbReference type="SUPFAM" id="SSF52540">
    <property type="entry name" value="P-loop containing nucleoside triphosphate hydrolases"/>
    <property type="match status" value="1"/>
</dbReference>
<dbReference type="OrthoDB" id="2386367at2759"/>
<proteinExistence type="predicted"/>
<accession>A0A7D9DEV9</accession>
<dbReference type="EMBL" id="CACRXK020000691">
    <property type="protein sequence ID" value="CAB3984056.1"/>
    <property type="molecule type" value="Genomic_DNA"/>
</dbReference>
<sequence length="573" mass="65884">MDAPEFTVLIPSRFVFTNEEGEGIDIAFGTDSNEVLSGGQSATQFPQEYMIETNTTRFHLIDTPGIGDCRGIEKDKENFENILAFLTCYDKINAVVVLLKPNNARLTVAFKFCVLELLTHLHKSLVSNIIIAFTNSRGTFYRPGDSLPVLKNLLQSHSIEIDVSPSNYFCFDNEAFRFLACHKSGIKFTFEEIDLYSKSWIKSCDTTCQMFDLIKKKKPHETKKTVSLNEARNCIIAMSKPMGQAVQLIEMNLKKIKDAKDQCKIYDADIKSFQADLKFKGYELCVNQLDYPMTVCADTQCKRYVRIGTSGEQNTIYEQICHNGCGISGVPLEVTNNEQLRGCAAMDNNGTCKHCRHDYRVHMHMTYTASVVEKEFLSEDAKANIQKKSDLKSQKRIFMEEMEKSIKEYEDEKKFIFECASFFGAFLKQNAMIAYNDSFNEYLDMLIKDEQAKEKEIRDDQKIEQMKQDKKTYNANKDIILDSIATENKDEILPIERIYEMRQKLCSLKHNGKSLKEALDGVISARQRKHKVERKKCVRATSERSWNVRAIWSRWNPFSGRKNVKSTYSISSF</sequence>
<keyword evidence="3" id="KW-1185">Reference proteome</keyword>
<reference evidence="2" key="1">
    <citation type="submission" date="2020-04" db="EMBL/GenBank/DDBJ databases">
        <authorList>
            <person name="Alioto T."/>
            <person name="Alioto T."/>
            <person name="Gomez Garrido J."/>
        </authorList>
    </citation>
    <scope>NUCLEOTIDE SEQUENCE</scope>
    <source>
        <strain evidence="2">A484AB</strain>
    </source>
</reference>
<evidence type="ECO:0000259" key="1">
    <source>
        <dbReference type="Pfam" id="PF26633"/>
    </source>
</evidence>
<name>A0A7D9DEV9_PARCT</name>
<organism evidence="2 3">
    <name type="scientific">Paramuricea clavata</name>
    <name type="common">Red gorgonian</name>
    <name type="synonym">Violescent sea-whip</name>
    <dbReference type="NCBI Taxonomy" id="317549"/>
    <lineage>
        <taxon>Eukaryota</taxon>
        <taxon>Metazoa</taxon>
        <taxon>Cnidaria</taxon>
        <taxon>Anthozoa</taxon>
        <taxon>Octocorallia</taxon>
        <taxon>Malacalcyonacea</taxon>
        <taxon>Plexauridae</taxon>
        <taxon>Paramuricea</taxon>
    </lineage>
</organism>